<dbReference type="EMBL" id="JAVHJL010000005">
    <property type="protein sequence ID" value="KAK6503714.1"/>
    <property type="molecule type" value="Genomic_DNA"/>
</dbReference>
<evidence type="ECO:0000313" key="2">
    <source>
        <dbReference type="Proteomes" id="UP001370758"/>
    </source>
</evidence>
<gene>
    <name evidence="1" type="ORF">TWF481_008718</name>
</gene>
<comment type="caution">
    <text evidence="1">The sequence shown here is derived from an EMBL/GenBank/DDBJ whole genome shotgun (WGS) entry which is preliminary data.</text>
</comment>
<accession>A0AAV9W9S9</accession>
<keyword evidence="2" id="KW-1185">Reference proteome</keyword>
<sequence length="103" mass="11904">MSSKAQLITVNKEKEEDIRSELGLAGKKNDAKWAQLLNDLRSVLGSYAHDQWLSQYVQMELRAQCQGYPVFQKRKGPYHKYVDWIRIHVHKNPTHQNASPQGA</sequence>
<proteinExistence type="predicted"/>
<name>A0AAV9W9S9_9PEZI</name>
<dbReference type="Proteomes" id="UP001370758">
    <property type="component" value="Unassembled WGS sequence"/>
</dbReference>
<evidence type="ECO:0000313" key="1">
    <source>
        <dbReference type="EMBL" id="KAK6503714.1"/>
    </source>
</evidence>
<organism evidence="1 2">
    <name type="scientific">Arthrobotrys musiformis</name>
    <dbReference type="NCBI Taxonomy" id="47236"/>
    <lineage>
        <taxon>Eukaryota</taxon>
        <taxon>Fungi</taxon>
        <taxon>Dikarya</taxon>
        <taxon>Ascomycota</taxon>
        <taxon>Pezizomycotina</taxon>
        <taxon>Orbiliomycetes</taxon>
        <taxon>Orbiliales</taxon>
        <taxon>Orbiliaceae</taxon>
        <taxon>Arthrobotrys</taxon>
    </lineage>
</organism>
<protein>
    <submittedName>
        <fullName evidence="1">Uncharacterized protein</fullName>
    </submittedName>
</protein>
<dbReference type="AlphaFoldDB" id="A0AAV9W9S9"/>
<reference evidence="1 2" key="1">
    <citation type="submission" date="2023-08" db="EMBL/GenBank/DDBJ databases">
        <authorList>
            <person name="Palmer J.M."/>
        </authorList>
    </citation>
    <scope>NUCLEOTIDE SEQUENCE [LARGE SCALE GENOMIC DNA]</scope>
    <source>
        <strain evidence="1 2">TWF481</strain>
    </source>
</reference>